<evidence type="ECO:0000256" key="1">
    <source>
        <dbReference type="ARBA" id="ARBA00004906"/>
    </source>
</evidence>
<evidence type="ECO:0000256" key="2">
    <source>
        <dbReference type="SAM" id="Phobius"/>
    </source>
</evidence>
<dbReference type="Pfam" id="PF03931">
    <property type="entry name" value="Skp1_POZ"/>
    <property type="match status" value="1"/>
</dbReference>
<dbReference type="Proteomes" id="UP000189701">
    <property type="component" value="Unplaced"/>
</dbReference>
<accession>A0A1U7Y3A6</accession>
<organism evidence="4 5">
    <name type="scientific">Nicotiana sylvestris</name>
    <name type="common">Wood tobacco</name>
    <name type="synonym">South American tobacco</name>
    <dbReference type="NCBI Taxonomy" id="4096"/>
    <lineage>
        <taxon>Eukaryota</taxon>
        <taxon>Viridiplantae</taxon>
        <taxon>Streptophyta</taxon>
        <taxon>Embryophyta</taxon>
        <taxon>Tracheophyta</taxon>
        <taxon>Spermatophyta</taxon>
        <taxon>Magnoliopsida</taxon>
        <taxon>eudicotyledons</taxon>
        <taxon>Gunneridae</taxon>
        <taxon>Pentapetalae</taxon>
        <taxon>asterids</taxon>
        <taxon>lamiids</taxon>
        <taxon>Solanales</taxon>
        <taxon>Solanaceae</taxon>
        <taxon>Nicotianoideae</taxon>
        <taxon>Nicotianeae</taxon>
        <taxon>Nicotiana</taxon>
    </lineage>
</organism>
<keyword evidence="4" id="KW-1185">Reference proteome</keyword>
<feature type="transmembrane region" description="Helical" evidence="2">
    <location>
        <begin position="78"/>
        <end position="102"/>
    </location>
</feature>
<evidence type="ECO:0000313" key="5">
    <source>
        <dbReference type="RefSeq" id="XP_009793734.1"/>
    </source>
</evidence>
<protein>
    <submittedName>
        <fullName evidence="5">Uncharacterized protein LOC104240568</fullName>
    </submittedName>
</protein>
<reference evidence="4" key="1">
    <citation type="journal article" date="2013" name="Genome Biol.">
        <title>Reference genomes and transcriptomes of Nicotiana sylvestris and Nicotiana tomentosiformis.</title>
        <authorList>
            <person name="Sierro N."/>
            <person name="Battey J.N."/>
            <person name="Ouadi S."/>
            <person name="Bovet L."/>
            <person name="Goepfert S."/>
            <person name="Bakaher N."/>
            <person name="Peitsch M.C."/>
            <person name="Ivanov N.V."/>
        </authorList>
    </citation>
    <scope>NUCLEOTIDE SEQUENCE [LARGE SCALE GENOMIC DNA]</scope>
</reference>
<evidence type="ECO:0000259" key="3">
    <source>
        <dbReference type="Pfam" id="PF03931"/>
    </source>
</evidence>
<dbReference type="SUPFAM" id="SSF54695">
    <property type="entry name" value="POZ domain"/>
    <property type="match status" value="1"/>
</dbReference>
<sequence length="130" mass="14252">MITLKSREGETFEVAKGLACQSSAIRHICSDIEDATIPINNISSIILRYLEARFMNERIALRNIKAQLVNADFETLKAFVVAVFSFILNGIKVTIIAALPMVGQSSTEFRRIPCDGANLSEDANGGSKFN</sequence>
<dbReference type="STRING" id="4096.A0A1U7Y3A6"/>
<keyword evidence="2" id="KW-1133">Transmembrane helix</keyword>
<keyword evidence="2" id="KW-0812">Transmembrane</keyword>
<proteinExistence type="predicted"/>
<name>A0A1U7Y3A6_NICSY</name>
<dbReference type="RefSeq" id="XP_009793734.1">
    <property type="nucleotide sequence ID" value="XM_009795432.1"/>
</dbReference>
<dbReference type="InterPro" id="IPR011333">
    <property type="entry name" value="SKP1/BTB/POZ_sf"/>
</dbReference>
<dbReference type="Gene3D" id="3.30.710.10">
    <property type="entry name" value="Potassium Channel Kv1.1, Chain A"/>
    <property type="match status" value="1"/>
</dbReference>
<dbReference type="AlphaFoldDB" id="A0A1U7Y3A6"/>
<reference evidence="5" key="2">
    <citation type="submission" date="2025-08" db="UniProtKB">
        <authorList>
            <consortium name="RefSeq"/>
        </authorList>
    </citation>
    <scope>IDENTIFICATION</scope>
    <source>
        <tissue evidence="5">Leaf</tissue>
    </source>
</reference>
<feature type="domain" description="SKP1 component POZ" evidence="3">
    <location>
        <begin position="1"/>
        <end position="48"/>
    </location>
</feature>
<dbReference type="GO" id="GO:0006511">
    <property type="term" value="P:ubiquitin-dependent protein catabolic process"/>
    <property type="evidence" value="ECO:0007669"/>
    <property type="project" value="InterPro"/>
</dbReference>
<comment type="pathway">
    <text evidence="1">Protein modification; protein ubiquitination.</text>
</comment>
<dbReference type="InterPro" id="IPR016073">
    <property type="entry name" value="Skp1_comp_POZ"/>
</dbReference>
<keyword evidence="2" id="KW-0472">Membrane</keyword>
<evidence type="ECO:0000313" key="4">
    <source>
        <dbReference type="Proteomes" id="UP000189701"/>
    </source>
</evidence>
<gene>
    <name evidence="5" type="primary">LOC104240568</name>
</gene>